<dbReference type="PRINTS" id="PR01415">
    <property type="entry name" value="ANKYRIN"/>
</dbReference>
<organism evidence="5">
    <name type="scientific">Mytilinidion resinicola</name>
    <dbReference type="NCBI Taxonomy" id="574789"/>
    <lineage>
        <taxon>Eukaryota</taxon>
        <taxon>Fungi</taxon>
        <taxon>Dikarya</taxon>
        <taxon>Ascomycota</taxon>
        <taxon>Pezizomycotina</taxon>
        <taxon>Dothideomycetes</taxon>
        <taxon>Pleosporomycetidae</taxon>
        <taxon>Mytilinidiales</taxon>
        <taxon>Mytilinidiaceae</taxon>
        <taxon>Mytilinidion</taxon>
    </lineage>
</organism>
<feature type="domain" description="GPI inositol-deacylase winged helix" evidence="3">
    <location>
        <begin position="308"/>
        <end position="390"/>
    </location>
</feature>
<reference evidence="7" key="2">
    <citation type="submission" date="2020-04" db="EMBL/GenBank/DDBJ databases">
        <authorList>
            <consortium name="NCBI Genome Project"/>
        </authorList>
    </citation>
    <scope>NUCLEOTIDE SEQUENCE</scope>
    <source>
        <strain evidence="7">CBS 304.34</strain>
    </source>
</reference>
<dbReference type="EMBL" id="MU003719">
    <property type="protein sequence ID" value="KAF2803160.1"/>
    <property type="molecule type" value="Genomic_DNA"/>
</dbReference>
<accession>A0A6A6Y3C1</accession>
<dbReference type="Pfam" id="PF12796">
    <property type="entry name" value="Ank_2"/>
    <property type="match status" value="1"/>
</dbReference>
<dbReference type="Pfam" id="PF22939">
    <property type="entry name" value="WHD_GPIID"/>
    <property type="match status" value="1"/>
</dbReference>
<dbReference type="SMART" id="SM00248">
    <property type="entry name" value="ANK"/>
    <property type="match status" value="5"/>
</dbReference>
<sequence length="703" mass="77893">MERESFLDWISKVDFEKVHDGIYAKKHRGTGDWLIQKEEFQTWFSSSKSSLLWCHGKPGAGKSVLASNVLEHITAKCALDENVAICFAYYNYRTPQDYSQIAAALIKQLCRSKDTIPPRLLKFKRDSLSSSTASTQESFIMLTKELNFKEVYVVVDALDECPQRERHHIIGFLTEVTKALQCAKIFITSRRESDIVRAFEESSTPTVQIQAENVAADIEAYVRSEVKMLRKGYYGKRLYVTSNILEARIIQVLTKRADGMFLWVNLQLESLCRISEAQKDRLVDAALDTLPQGLDETYTRILERIDDQAEHMKELALNCLMWIVYAKRPLTTQELQLAVALALATDVSCQSQTDIEVHKVEVLLASCGNLIVEENNTILPVHYSVQEFFTMRPGKTTRRRIQESISDPGFVHTRLASICLRYIQPGTLTEPCSHWTDLYSRMSDATLLSYAAHYFDYHLSHGKPLPTDILQLVEGLLRQSGPFFAAILQIRYLQDPFNDHNIVLDFDPVSFVVSADTIIYGTHLFEIDHIRTRLLGRTLPKFALHQATSAGLLNVVERLIEQGCDIDERDGKGASPMHSASIRGHTATVELLLGNGADVNAQGGGYGSALQAASRGGHTATVELLLGNGADINAQGGGYGNVLQAPSQGGHTATVELLLGNGADVNAQGGYYGNALQAASQGGYSAIVELLLSKGAIRLSTSL</sequence>
<evidence type="ECO:0000259" key="4">
    <source>
        <dbReference type="Pfam" id="PF24883"/>
    </source>
</evidence>
<protein>
    <recommendedName>
        <fullName evidence="8">Ankyrin</fullName>
    </recommendedName>
</protein>
<dbReference type="InterPro" id="IPR054471">
    <property type="entry name" value="GPIID_WHD"/>
</dbReference>
<proteinExistence type="predicted"/>
<dbReference type="Gene3D" id="1.25.40.20">
    <property type="entry name" value="Ankyrin repeat-containing domain"/>
    <property type="match status" value="1"/>
</dbReference>
<dbReference type="AlphaFoldDB" id="A0A6A6Y3C1"/>
<evidence type="ECO:0000313" key="6">
    <source>
        <dbReference type="Proteomes" id="UP000504636"/>
    </source>
</evidence>
<feature type="repeat" description="ANK" evidence="2">
    <location>
        <begin position="572"/>
        <end position="604"/>
    </location>
</feature>
<reference evidence="7" key="3">
    <citation type="submission" date="2025-04" db="UniProtKB">
        <authorList>
            <consortium name="RefSeq"/>
        </authorList>
    </citation>
    <scope>IDENTIFICATION</scope>
    <source>
        <strain evidence="7">CBS 304.34</strain>
    </source>
</reference>
<evidence type="ECO:0000256" key="2">
    <source>
        <dbReference type="PROSITE-ProRule" id="PRU00023"/>
    </source>
</evidence>
<dbReference type="SUPFAM" id="SSF48403">
    <property type="entry name" value="Ankyrin repeat"/>
    <property type="match status" value="1"/>
</dbReference>
<evidence type="ECO:0000256" key="1">
    <source>
        <dbReference type="ARBA" id="ARBA00022737"/>
    </source>
</evidence>
<feature type="domain" description="Nephrocystin 3-like N-terminal" evidence="4">
    <location>
        <begin position="29"/>
        <end position="190"/>
    </location>
</feature>
<dbReference type="PROSITE" id="PS50088">
    <property type="entry name" value="ANK_REPEAT"/>
    <property type="match status" value="3"/>
</dbReference>
<dbReference type="GeneID" id="54453900"/>
<dbReference type="OrthoDB" id="4772757at2759"/>
<gene>
    <name evidence="5 7" type="ORF">BDZ99DRAFT_175482</name>
</gene>
<dbReference type="PANTHER" id="PTHR10039">
    <property type="entry name" value="AMELOGENIN"/>
    <property type="match status" value="1"/>
</dbReference>
<dbReference type="InterPro" id="IPR056884">
    <property type="entry name" value="NPHP3-like_N"/>
</dbReference>
<dbReference type="SUPFAM" id="SSF52540">
    <property type="entry name" value="P-loop containing nucleoside triphosphate hydrolases"/>
    <property type="match status" value="1"/>
</dbReference>
<evidence type="ECO:0000313" key="7">
    <source>
        <dbReference type="RefSeq" id="XP_033570124.1"/>
    </source>
</evidence>
<keyword evidence="6" id="KW-1185">Reference proteome</keyword>
<dbReference type="Gene3D" id="3.40.50.300">
    <property type="entry name" value="P-loop containing nucleotide triphosphate hydrolases"/>
    <property type="match status" value="1"/>
</dbReference>
<feature type="repeat" description="ANK" evidence="2">
    <location>
        <begin position="539"/>
        <end position="571"/>
    </location>
</feature>
<reference evidence="5 7" key="1">
    <citation type="journal article" date="2020" name="Stud. Mycol.">
        <title>101 Dothideomycetes genomes: a test case for predicting lifestyles and emergence of pathogens.</title>
        <authorList>
            <person name="Haridas S."/>
            <person name="Albert R."/>
            <person name="Binder M."/>
            <person name="Bloem J."/>
            <person name="Labutti K."/>
            <person name="Salamov A."/>
            <person name="Andreopoulos B."/>
            <person name="Baker S."/>
            <person name="Barry K."/>
            <person name="Bills G."/>
            <person name="Bluhm B."/>
            <person name="Cannon C."/>
            <person name="Castanera R."/>
            <person name="Culley D."/>
            <person name="Daum C."/>
            <person name="Ezra D."/>
            <person name="Gonzalez J."/>
            <person name="Henrissat B."/>
            <person name="Kuo A."/>
            <person name="Liang C."/>
            <person name="Lipzen A."/>
            <person name="Lutzoni F."/>
            <person name="Magnuson J."/>
            <person name="Mondo S."/>
            <person name="Nolan M."/>
            <person name="Ohm R."/>
            <person name="Pangilinan J."/>
            <person name="Park H.-J."/>
            <person name="Ramirez L."/>
            <person name="Alfaro M."/>
            <person name="Sun H."/>
            <person name="Tritt A."/>
            <person name="Yoshinaga Y."/>
            <person name="Zwiers L.-H."/>
            <person name="Turgeon B."/>
            <person name="Goodwin S."/>
            <person name="Spatafora J."/>
            <person name="Crous P."/>
            <person name="Grigoriev I."/>
        </authorList>
    </citation>
    <scope>NUCLEOTIDE SEQUENCE</scope>
    <source>
        <strain evidence="5 7">CBS 304.34</strain>
    </source>
</reference>
<feature type="repeat" description="ANK" evidence="2">
    <location>
        <begin position="608"/>
        <end position="637"/>
    </location>
</feature>
<dbReference type="InterPro" id="IPR036770">
    <property type="entry name" value="Ankyrin_rpt-contain_sf"/>
</dbReference>
<dbReference type="Pfam" id="PF24883">
    <property type="entry name" value="NPHP3_N"/>
    <property type="match status" value="1"/>
</dbReference>
<dbReference type="RefSeq" id="XP_033570124.1">
    <property type="nucleotide sequence ID" value="XM_033713007.1"/>
</dbReference>
<dbReference type="Proteomes" id="UP000504636">
    <property type="component" value="Unplaced"/>
</dbReference>
<name>A0A6A6Y3C1_9PEZI</name>
<evidence type="ECO:0000313" key="5">
    <source>
        <dbReference type="EMBL" id="KAF2803160.1"/>
    </source>
</evidence>
<evidence type="ECO:0000259" key="3">
    <source>
        <dbReference type="Pfam" id="PF22939"/>
    </source>
</evidence>
<dbReference type="PROSITE" id="PS50297">
    <property type="entry name" value="ANK_REP_REGION"/>
    <property type="match status" value="3"/>
</dbReference>
<dbReference type="InterPro" id="IPR027417">
    <property type="entry name" value="P-loop_NTPase"/>
</dbReference>
<evidence type="ECO:0008006" key="8">
    <source>
        <dbReference type="Google" id="ProtNLM"/>
    </source>
</evidence>
<dbReference type="InterPro" id="IPR002110">
    <property type="entry name" value="Ankyrin_rpt"/>
</dbReference>
<keyword evidence="1" id="KW-0677">Repeat</keyword>
<dbReference type="Pfam" id="PF13637">
    <property type="entry name" value="Ank_4"/>
    <property type="match status" value="1"/>
</dbReference>
<dbReference type="PANTHER" id="PTHR10039:SF15">
    <property type="entry name" value="NACHT DOMAIN-CONTAINING PROTEIN"/>
    <property type="match status" value="1"/>
</dbReference>
<keyword evidence="2" id="KW-0040">ANK repeat</keyword>